<dbReference type="GO" id="GO:0016740">
    <property type="term" value="F:transferase activity"/>
    <property type="evidence" value="ECO:0007669"/>
    <property type="project" value="UniProtKB-KW"/>
</dbReference>
<dbReference type="EMBL" id="JACKXE010000001">
    <property type="protein sequence ID" value="MBB6628513.1"/>
    <property type="molecule type" value="Genomic_DNA"/>
</dbReference>
<organism evidence="1 2">
    <name type="scientific">Nocardioides luti</name>
    <dbReference type="NCBI Taxonomy" id="2761101"/>
    <lineage>
        <taxon>Bacteria</taxon>
        <taxon>Bacillati</taxon>
        <taxon>Actinomycetota</taxon>
        <taxon>Actinomycetes</taxon>
        <taxon>Propionibacteriales</taxon>
        <taxon>Nocardioidaceae</taxon>
        <taxon>Nocardioides</taxon>
    </lineage>
</organism>
<sequence>MRMQARLSDVVTTSSPLIKRDLEALGISPSSIVVFAGPAPQVQGPRLQRGTQILWLGSPSTFANIAPLVDRLHRDCPRWHLRIVGAPFDSTQGADGPTFQRWTPDVQREALAMARIGLMPLVRGKWEDRKAAYKVLEYLAEGIVPVVEDVPALHALLNQDELDLCVRVISQDWTAAVQQAWVLPTNDSWIERRNRLFDRLSRQRYSRLVLGKS</sequence>
<keyword evidence="2" id="KW-1185">Reference proteome</keyword>
<dbReference type="AlphaFoldDB" id="A0A7X0VCR5"/>
<comment type="caution">
    <text evidence="1">The sequence shown here is derived from an EMBL/GenBank/DDBJ whole genome shotgun (WGS) entry which is preliminary data.</text>
</comment>
<keyword evidence="1" id="KW-0808">Transferase</keyword>
<dbReference type="Gene3D" id="3.40.50.2000">
    <property type="entry name" value="Glycogen Phosphorylase B"/>
    <property type="match status" value="1"/>
</dbReference>
<evidence type="ECO:0000313" key="2">
    <source>
        <dbReference type="Proteomes" id="UP000523955"/>
    </source>
</evidence>
<evidence type="ECO:0000313" key="1">
    <source>
        <dbReference type="EMBL" id="MBB6628513.1"/>
    </source>
</evidence>
<dbReference type="Proteomes" id="UP000523955">
    <property type="component" value="Unassembled WGS sequence"/>
</dbReference>
<accession>A0A7X0VCR5</accession>
<dbReference type="SUPFAM" id="SSF53756">
    <property type="entry name" value="UDP-Glycosyltransferase/glycogen phosphorylase"/>
    <property type="match status" value="1"/>
</dbReference>
<proteinExistence type="predicted"/>
<gene>
    <name evidence="1" type="ORF">H5V45_14405</name>
</gene>
<dbReference type="RefSeq" id="WP_185253564.1">
    <property type="nucleotide sequence ID" value="NZ_JACKXE010000001.1"/>
</dbReference>
<protein>
    <submittedName>
        <fullName evidence="1">Glycosyltransferase</fullName>
    </submittedName>
</protein>
<name>A0A7X0VCR5_9ACTN</name>
<reference evidence="1 2" key="1">
    <citation type="submission" date="2020-08" db="EMBL/GenBank/DDBJ databases">
        <authorList>
            <person name="Seo M.-J."/>
        </authorList>
    </citation>
    <scope>NUCLEOTIDE SEQUENCE [LARGE SCALE GENOMIC DNA]</scope>
    <source>
        <strain evidence="1 2">KIGAM211</strain>
    </source>
</reference>